<feature type="transmembrane region" description="Helical" evidence="1">
    <location>
        <begin position="365"/>
        <end position="382"/>
    </location>
</feature>
<accession>F1YU65</accession>
<organism evidence="2 3">
    <name type="scientific">Acetobacter pomorum DM001</name>
    <dbReference type="NCBI Taxonomy" id="945681"/>
    <lineage>
        <taxon>Bacteria</taxon>
        <taxon>Pseudomonadati</taxon>
        <taxon>Pseudomonadota</taxon>
        <taxon>Alphaproteobacteria</taxon>
        <taxon>Acetobacterales</taxon>
        <taxon>Acetobacteraceae</taxon>
        <taxon>Acetobacter</taxon>
    </lineage>
</organism>
<reference evidence="2 3" key="1">
    <citation type="journal article" date="2011" name="Science">
        <title>Drosophila microbiome modulates host developmental and metabolic homeostasis via insulin signaling.</title>
        <authorList>
            <person name="Shin S.C."/>
            <person name="Kim S.H."/>
            <person name="You H."/>
            <person name="Kim B."/>
            <person name="Kim A.C."/>
            <person name="Lee K.A."/>
            <person name="Yoon J.H."/>
            <person name="Ryu J.H."/>
            <person name="Lee W.J."/>
        </authorList>
    </citation>
    <scope>NUCLEOTIDE SEQUENCE [LARGE SCALE GENOMIC DNA]</scope>
    <source>
        <strain evidence="2 3">DM001</strain>
    </source>
</reference>
<feature type="transmembrane region" description="Helical" evidence="1">
    <location>
        <begin position="703"/>
        <end position="722"/>
    </location>
</feature>
<dbReference type="AlphaFoldDB" id="F1YU65"/>
<keyword evidence="1" id="KW-1133">Transmembrane helix</keyword>
<evidence type="ECO:0000313" key="3">
    <source>
        <dbReference type="Proteomes" id="UP000018454"/>
    </source>
</evidence>
<comment type="caution">
    <text evidence="2">The sequence shown here is derived from an EMBL/GenBank/DDBJ whole genome shotgun (WGS) entry which is preliminary data.</text>
</comment>
<sequence>MKKRKVFHFFWSDMSRNNSFVKNGFLAVFYALLVSCFVVGICEVRFPSFFTIDDAQNEYLGFLRQYGQTWLSGEIPFITKNIFIGDNAMVELQRGIFAPQNILASLVTCLTTNPLITGWFYALCNVFICCISGYIIGRSLEISRDISLLLGFSIAINPVFLYQYAGPWWNAANGHAWSLLAIATYCQLRQRMTTGAVIANFAATLVLLASGWPHGFIGYLAVVAGFSCVDLAYGDPIKVLFRRCVPLLLAGIAAIPVYSEYVYLHPLLNRATGWENADNFMVPSLSQLLVTFSPTYYEFMNYFGGYKSVFIPVGFSTLFALPVAIFFRTSVRDRVLAACLVILGITTALALMPSQMGILRWPLRFVPYVSVFAAITTFYVFSKKDIVESSARRNVFFGITALLFVVSASKNVFERPKVVALELLTSIALVAVWFLYARSKKITDKDIGLIIPAAIPVFSLLLMLASMPSLGRIYLPVNVLPSHVSVPASVNMQGNLLSFVPWSREHPKEAADLQSSLFGYYNIRALNGYSPNGQDYTDAVLTHDTSHTIFKPDDIIPKLASAVMLPGNPCLFDLFAVSSMVVSSDTYQKYHHDFLACGYHKVATAQSGMLYLSTPKTYPANLAYSTQTGVTVERETANSMTFSVPAHTAPVRMVLSRQWWPGYTAQGLNCKVNVSGFQDVLVQVDVPAGCSGKLTVSYFPHTWPLALVCLLMGVLGLVVFLWQLSRERKLQLILQMR</sequence>
<evidence type="ECO:0000256" key="1">
    <source>
        <dbReference type="SAM" id="Phobius"/>
    </source>
</evidence>
<protein>
    <recommendedName>
        <fullName evidence="4">YfhO family protein</fullName>
    </recommendedName>
</protein>
<feature type="transmembrane region" description="Helical" evidence="1">
    <location>
        <begin position="20"/>
        <end position="41"/>
    </location>
</feature>
<feature type="transmembrane region" description="Helical" evidence="1">
    <location>
        <begin position="449"/>
        <end position="475"/>
    </location>
</feature>
<feature type="transmembrane region" description="Helical" evidence="1">
    <location>
        <begin position="394"/>
        <end position="413"/>
    </location>
</feature>
<feature type="transmembrane region" description="Helical" evidence="1">
    <location>
        <begin position="335"/>
        <end position="353"/>
    </location>
</feature>
<dbReference type="EMBL" id="AEUP01000026">
    <property type="protein sequence ID" value="EGE47732.1"/>
    <property type="molecule type" value="Genomic_DNA"/>
</dbReference>
<proteinExistence type="predicted"/>
<name>F1YU65_9PROT</name>
<feature type="transmembrane region" description="Helical" evidence="1">
    <location>
        <begin position="118"/>
        <end position="136"/>
    </location>
</feature>
<dbReference type="Proteomes" id="UP000018454">
    <property type="component" value="Unassembled WGS sequence"/>
</dbReference>
<gene>
    <name evidence="2" type="ORF">APO_1365</name>
</gene>
<feature type="transmembrane region" description="Helical" evidence="1">
    <location>
        <begin position="419"/>
        <end position="437"/>
    </location>
</feature>
<feature type="transmembrane region" description="Helical" evidence="1">
    <location>
        <begin position="148"/>
        <end position="165"/>
    </location>
</feature>
<keyword evidence="1" id="KW-0812">Transmembrane</keyword>
<keyword evidence="1" id="KW-0472">Membrane</keyword>
<feature type="transmembrane region" description="Helical" evidence="1">
    <location>
        <begin position="309"/>
        <end position="328"/>
    </location>
</feature>
<evidence type="ECO:0000313" key="2">
    <source>
        <dbReference type="EMBL" id="EGE47732.1"/>
    </source>
</evidence>
<evidence type="ECO:0008006" key="4">
    <source>
        <dbReference type="Google" id="ProtNLM"/>
    </source>
</evidence>
<feature type="transmembrane region" description="Helical" evidence="1">
    <location>
        <begin position="245"/>
        <end position="264"/>
    </location>
</feature>